<dbReference type="Proteomes" id="UP000241507">
    <property type="component" value="Chromosome"/>
</dbReference>
<name>A0A2R3Z566_9FLAO</name>
<feature type="transmembrane region" description="Helical" evidence="1">
    <location>
        <begin position="21"/>
        <end position="42"/>
    </location>
</feature>
<keyword evidence="1" id="KW-0812">Transmembrane</keyword>
<reference evidence="3" key="1">
    <citation type="submission" date="2018-03" db="EMBL/GenBank/DDBJ databases">
        <title>Gramella fulva sp. nov., isolated from a dry surface of tidal flat.</title>
        <authorList>
            <person name="Hwang S.H."/>
            <person name="Hwang W.M."/>
            <person name="Kang K."/>
            <person name="Ahn T.-Y."/>
        </authorList>
    </citation>
    <scope>NUCLEOTIDE SEQUENCE [LARGE SCALE GENOMIC DNA]</scope>
    <source>
        <strain evidence="3">SH35</strain>
    </source>
</reference>
<gene>
    <name evidence="2" type="ORF">C7S20_09075</name>
</gene>
<dbReference type="OrthoDB" id="821805at2"/>
<dbReference type="KEGG" id="grs:C7S20_09075"/>
<keyword evidence="1" id="KW-1133">Transmembrane helix</keyword>
<dbReference type="InterPro" id="IPR045749">
    <property type="entry name" value="DUF6090"/>
</dbReference>
<dbReference type="EMBL" id="CP028136">
    <property type="protein sequence ID" value="AVR45410.1"/>
    <property type="molecule type" value="Genomic_DNA"/>
</dbReference>
<accession>A0A2R3Z566</accession>
<dbReference type="RefSeq" id="WP_107012188.1">
    <property type="nucleotide sequence ID" value="NZ_CP028136.1"/>
</dbReference>
<protein>
    <submittedName>
        <fullName evidence="2">Uncharacterized protein</fullName>
    </submittedName>
</protein>
<organism evidence="2 3">
    <name type="scientific">Christiangramia fulva</name>
    <dbReference type="NCBI Taxonomy" id="2126553"/>
    <lineage>
        <taxon>Bacteria</taxon>
        <taxon>Pseudomonadati</taxon>
        <taxon>Bacteroidota</taxon>
        <taxon>Flavobacteriia</taxon>
        <taxon>Flavobacteriales</taxon>
        <taxon>Flavobacteriaceae</taxon>
        <taxon>Christiangramia</taxon>
    </lineage>
</organism>
<keyword evidence="1" id="KW-0472">Membrane</keyword>
<proteinExistence type="predicted"/>
<keyword evidence="3" id="KW-1185">Reference proteome</keyword>
<dbReference type="Pfam" id="PF19578">
    <property type="entry name" value="DUF6090"/>
    <property type="match status" value="1"/>
</dbReference>
<evidence type="ECO:0000313" key="2">
    <source>
        <dbReference type="EMBL" id="AVR45410.1"/>
    </source>
</evidence>
<dbReference type="AlphaFoldDB" id="A0A2R3Z566"/>
<sequence>MIKFFRNIRRKLINKSKLTSYLLYALGEIILVVIGILIALQINNWNEERKIRKEEQQLLKSISEEFQANLKILDQAKQMNDYIIARASGLGEYTGPKLENFDERKLSDLMVGAFKYEARFIPNQGTVNETINSGKLSVLSNDELRKAISAWQSALELVKNQEDYVVGRRDIAHAYFLNNGNFRRHLYLINEAIIKVSPSRFPNNDFKFLEDESFESNLYLFITASSNLNKNFYSILDEKIKFIITEADKGIKKK</sequence>
<evidence type="ECO:0000313" key="3">
    <source>
        <dbReference type="Proteomes" id="UP000241507"/>
    </source>
</evidence>
<evidence type="ECO:0000256" key="1">
    <source>
        <dbReference type="SAM" id="Phobius"/>
    </source>
</evidence>